<dbReference type="Proteomes" id="UP001623348">
    <property type="component" value="Unassembled WGS sequence"/>
</dbReference>
<name>A0ABC9XTJ6_GRUJA</name>
<reference evidence="1 2" key="1">
    <citation type="submission" date="2024-06" db="EMBL/GenBank/DDBJ databases">
        <title>The draft genome of Grus japonensis, version 3.</title>
        <authorList>
            <person name="Nabeshima K."/>
            <person name="Suzuki S."/>
            <person name="Onuma M."/>
        </authorList>
    </citation>
    <scope>NUCLEOTIDE SEQUENCE [LARGE SCALE GENOMIC DNA]</scope>
    <source>
        <strain evidence="1 2">451A</strain>
    </source>
</reference>
<proteinExistence type="predicted"/>
<gene>
    <name evidence="1" type="ORF">GRJ2_002571000</name>
</gene>
<evidence type="ECO:0000313" key="1">
    <source>
        <dbReference type="EMBL" id="GAB0201055.1"/>
    </source>
</evidence>
<accession>A0ABC9XTJ6</accession>
<protein>
    <submittedName>
        <fullName evidence="1">Uncharacterized protein</fullName>
    </submittedName>
</protein>
<organism evidence="1 2">
    <name type="scientific">Grus japonensis</name>
    <name type="common">Japanese crane</name>
    <name type="synonym">Red-crowned crane</name>
    <dbReference type="NCBI Taxonomy" id="30415"/>
    <lineage>
        <taxon>Eukaryota</taxon>
        <taxon>Metazoa</taxon>
        <taxon>Chordata</taxon>
        <taxon>Craniata</taxon>
        <taxon>Vertebrata</taxon>
        <taxon>Euteleostomi</taxon>
        <taxon>Archelosauria</taxon>
        <taxon>Archosauria</taxon>
        <taxon>Dinosauria</taxon>
        <taxon>Saurischia</taxon>
        <taxon>Theropoda</taxon>
        <taxon>Coelurosauria</taxon>
        <taxon>Aves</taxon>
        <taxon>Neognathae</taxon>
        <taxon>Neoaves</taxon>
        <taxon>Gruiformes</taxon>
        <taxon>Gruidae</taxon>
        <taxon>Grus</taxon>
    </lineage>
</organism>
<sequence>MGERLSGEIPDDFSDTDFWKHLLGTRVRSASLLCKLQRHGFSRDFGCDSGAQLLSSICLMEPKPTREIPEIQVETIGWKPS</sequence>
<comment type="caution">
    <text evidence="1">The sequence shown here is derived from an EMBL/GenBank/DDBJ whole genome shotgun (WGS) entry which is preliminary data.</text>
</comment>
<evidence type="ECO:0000313" key="2">
    <source>
        <dbReference type="Proteomes" id="UP001623348"/>
    </source>
</evidence>
<dbReference type="EMBL" id="BAAFJT010000029">
    <property type="protein sequence ID" value="GAB0201055.1"/>
    <property type="molecule type" value="Genomic_DNA"/>
</dbReference>
<dbReference type="AlphaFoldDB" id="A0ABC9XTJ6"/>
<keyword evidence="2" id="KW-1185">Reference proteome</keyword>